<gene>
    <name evidence="2" type="ORF">SAMN05660235_00132</name>
</gene>
<dbReference type="OrthoDB" id="9787241at2"/>
<proteinExistence type="predicted"/>
<dbReference type="RefSeq" id="WP_093687121.1">
    <property type="nucleotide sequence ID" value="NZ_FNBU01000001.1"/>
</dbReference>
<accession>A0A1G7HLH3</accession>
<sequence>MFDDFCFAVYELTMTAGEHGLVLPEYKGSTLRGGFGHVFRRIACVQRQVDDCRQCLLFATCPYALVFEPAPLPDSAVLKNLSDIPRPFVLEPPADTRRRYAPGEKLVFRLVLVGQVIELLPYFVLAFKELGRIGLGKGRLPCELTGVDYIMPFSGTRYSVYRRDSDRIDVTRQGITLKSLPAGYIQQKSNRLQLVFHTMTRLKHDHKLAGNIPFHVLVRNLLRRISTLYYFYHGGRIATLDYQALIDTAGTIATVYSDLQLVHWERFSNRQQVRMDLPGLVGEVEYEGNIIPFLPLLRLGEIIHVGKGCTFGLGKYEIKAVN</sequence>
<dbReference type="Proteomes" id="UP000243333">
    <property type="component" value="Unassembled WGS sequence"/>
</dbReference>
<evidence type="ECO:0000313" key="3">
    <source>
        <dbReference type="Proteomes" id="UP000243333"/>
    </source>
</evidence>
<dbReference type="AlphaFoldDB" id="A0A1G7HLH3"/>
<dbReference type="Gene3D" id="3.30.70.1900">
    <property type="match status" value="1"/>
</dbReference>
<dbReference type="EMBL" id="FNBU01000001">
    <property type="protein sequence ID" value="SDF01285.1"/>
    <property type="molecule type" value="Genomic_DNA"/>
</dbReference>
<dbReference type="InterPro" id="IPR019267">
    <property type="entry name" value="CRISPR-assoc_Cas6_C"/>
</dbReference>
<name>A0A1G7HLH3_9FIRM</name>
<evidence type="ECO:0000313" key="2">
    <source>
        <dbReference type="EMBL" id="SDF01285.1"/>
    </source>
</evidence>
<organism evidence="2 3">
    <name type="scientific">Sporolituus thermophilus DSM 23256</name>
    <dbReference type="NCBI Taxonomy" id="1123285"/>
    <lineage>
        <taxon>Bacteria</taxon>
        <taxon>Bacillati</taxon>
        <taxon>Bacillota</taxon>
        <taxon>Negativicutes</taxon>
        <taxon>Selenomonadales</taxon>
        <taxon>Sporomusaceae</taxon>
        <taxon>Sporolituus</taxon>
    </lineage>
</organism>
<feature type="domain" description="CRISPR-associated protein Cas6 C-terminal" evidence="1">
    <location>
        <begin position="195"/>
        <end position="316"/>
    </location>
</feature>
<protein>
    <submittedName>
        <fullName evidence="2">Uncharacterized conserved protein</fullName>
    </submittedName>
</protein>
<keyword evidence="3" id="KW-1185">Reference proteome</keyword>
<evidence type="ECO:0000259" key="1">
    <source>
        <dbReference type="Pfam" id="PF10040"/>
    </source>
</evidence>
<reference evidence="3" key="1">
    <citation type="submission" date="2016-10" db="EMBL/GenBank/DDBJ databases">
        <authorList>
            <person name="Varghese N."/>
            <person name="Submissions S."/>
        </authorList>
    </citation>
    <scope>NUCLEOTIDE SEQUENCE [LARGE SCALE GENOMIC DNA]</scope>
    <source>
        <strain evidence="3">DSM 23256</strain>
    </source>
</reference>
<dbReference type="STRING" id="1123285.SAMN05660235_00132"/>
<dbReference type="Pfam" id="PF10040">
    <property type="entry name" value="CRISPR_Cas6"/>
    <property type="match status" value="1"/>
</dbReference>